<protein>
    <submittedName>
        <fullName evidence="1">Uncharacterized protein</fullName>
    </submittedName>
</protein>
<reference evidence="1" key="1">
    <citation type="journal article" date="2014" name="Front. Microbiol.">
        <title>High frequency of phylogenetically diverse reductive dehalogenase-homologous genes in deep subseafloor sedimentary metagenomes.</title>
        <authorList>
            <person name="Kawai M."/>
            <person name="Futagami T."/>
            <person name="Toyoda A."/>
            <person name="Takaki Y."/>
            <person name="Nishi S."/>
            <person name="Hori S."/>
            <person name="Arai W."/>
            <person name="Tsubouchi T."/>
            <person name="Morono Y."/>
            <person name="Uchiyama I."/>
            <person name="Ito T."/>
            <person name="Fujiyama A."/>
            <person name="Inagaki F."/>
            <person name="Takami H."/>
        </authorList>
    </citation>
    <scope>NUCLEOTIDE SEQUENCE</scope>
    <source>
        <strain evidence="1">Expedition CK06-06</strain>
    </source>
</reference>
<name>X1FGZ5_9ZZZZ</name>
<evidence type="ECO:0000313" key="1">
    <source>
        <dbReference type="EMBL" id="GAH44921.1"/>
    </source>
</evidence>
<sequence length="48" mass="5563">FKEKALQLKAKGLEIVRLPGWLSESVLLWDKIGLEMKRVRAGHLKKFT</sequence>
<accession>X1FGZ5</accession>
<gene>
    <name evidence="1" type="ORF">S03H2_14598</name>
</gene>
<organism evidence="1">
    <name type="scientific">marine sediment metagenome</name>
    <dbReference type="NCBI Taxonomy" id="412755"/>
    <lineage>
        <taxon>unclassified sequences</taxon>
        <taxon>metagenomes</taxon>
        <taxon>ecological metagenomes</taxon>
    </lineage>
</organism>
<feature type="non-terminal residue" evidence="1">
    <location>
        <position position="1"/>
    </location>
</feature>
<proteinExistence type="predicted"/>
<comment type="caution">
    <text evidence="1">The sequence shown here is derived from an EMBL/GenBank/DDBJ whole genome shotgun (WGS) entry which is preliminary data.</text>
</comment>
<dbReference type="AlphaFoldDB" id="X1FGZ5"/>
<dbReference type="EMBL" id="BARU01007410">
    <property type="protein sequence ID" value="GAH44921.1"/>
    <property type="molecule type" value="Genomic_DNA"/>
</dbReference>